<gene>
    <name evidence="3" type="ORF">HQ865_08885</name>
</gene>
<sequence>MRKILTTLLITAGFCTAAFSQTKGTTEFGINVGYNGATVTAGNLTNTDYKSGFNAGVSVEHYFSESWSFKTKLLYDQKGWDNGFYGTKTTNYSLNYLTVPLLANWHFGRTKNWFLNFGPYVSFLLAASESAGGQDVKPYFNTVDGGLDLGIGIKFPVAEKTKFFIELNGQGGVTDIGKNNSGSSIKNSLSSINIGLTF</sequence>
<keyword evidence="4" id="KW-1185">Reference proteome</keyword>
<evidence type="ECO:0000259" key="2">
    <source>
        <dbReference type="Pfam" id="PF13568"/>
    </source>
</evidence>
<organism evidence="3 4">
    <name type="scientific">Mucilaginibacter mali</name>
    <dbReference type="NCBI Taxonomy" id="2740462"/>
    <lineage>
        <taxon>Bacteria</taxon>
        <taxon>Pseudomonadati</taxon>
        <taxon>Bacteroidota</taxon>
        <taxon>Sphingobacteriia</taxon>
        <taxon>Sphingobacteriales</taxon>
        <taxon>Sphingobacteriaceae</taxon>
        <taxon>Mucilaginibacter</taxon>
    </lineage>
</organism>
<dbReference type="KEGG" id="mmab:HQ865_08885"/>
<evidence type="ECO:0000313" key="4">
    <source>
        <dbReference type="Proteomes" id="UP000505355"/>
    </source>
</evidence>
<feature type="signal peptide" evidence="1">
    <location>
        <begin position="1"/>
        <end position="20"/>
    </location>
</feature>
<dbReference type="InterPro" id="IPR025665">
    <property type="entry name" value="Beta-barrel_OMP_2"/>
</dbReference>
<feature type="domain" description="Outer membrane protein beta-barrel" evidence="2">
    <location>
        <begin position="19"/>
        <end position="176"/>
    </location>
</feature>
<evidence type="ECO:0000256" key="1">
    <source>
        <dbReference type="SAM" id="SignalP"/>
    </source>
</evidence>
<accession>A0A7D4Q8W3</accession>
<protein>
    <submittedName>
        <fullName evidence="3">PorT family protein</fullName>
    </submittedName>
</protein>
<dbReference type="EMBL" id="CP054139">
    <property type="protein sequence ID" value="QKJ29865.1"/>
    <property type="molecule type" value="Genomic_DNA"/>
</dbReference>
<evidence type="ECO:0000313" key="3">
    <source>
        <dbReference type="EMBL" id="QKJ29865.1"/>
    </source>
</evidence>
<dbReference type="Pfam" id="PF13568">
    <property type="entry name" value="OMP_b-brl_2"/>
    <property type="match status" value="1"/>
</dbReference>
<name>A0A7D4Q8W3_9SPHI</name>
<dbReference type="AlphaFoldDB" id="A0A7D4Q8W3"/>
<dbReference type="Proteomes" id="UP000505355">
    <property type="component" value="Chromosome"/>
</dbReference>
<feature type="chain" id="PRO_5028930822" evidence="1">
    <location>
        <begin position="21"/>
        <end position="198"/>
    </location>
</feature>
<dbReference type="RefSeq" id="WP_173414556.1">
    <property type="nucleotide sequence ID" value="NZ_CP054139.1"/>
</dbReference>
<keyword evidence="1" id="KW-0732">Signal</keyword>
<reference evidence="3 4" key="1">
    <citation type="submission" date="2020-05" db="EMBL/GenBank/DDBJ databases">
        <title>Mucilaginibacter mali sp. nov.</title>
        <authorList>
            <person name="Kim H.S."/>
            <person name="Lee K.C."/>
            <person name="Suh M.K."/>
            <person name="Kim J.-S."/>
            <person name="Han K.-I."/>
            <person name="Eom M.K."/>
            <person name="Shin Y.K."/>
            <person name="Lee J.-S."/>
        </authorList>
    </citation>
    <scope>NUCLEOTIDE SEQUENCE [LARGE SCALE GENOMIC DNA]</scope>
    <source>
        <strain evidence="3 4">G2-14</strain>
    </source>
</reference>
<proteinExistence type="predicted"/>